<feature type="transmembrane region" description="Helical" evidence="8">
    <location>
        <begin position="125"/>
        <end position="141"/>
    </location>
</feature>
<dbReference type="OrthoDB" id="369870at2"/>
<keyword evidence="3" id="KW-0813">Transport</keyword>
<comment type="caution">
    <text evidence="10">The sequence shown here is derived from an EMBL/GenBank/DDBJ whole genome shotgun (WGS) entry which is preliminary data.</text>
</comment>
<feature type="domain" description="EamA" evidence="9">
    <location>
        <begin position="5"/>
        <end position="141"/>
    </location>
</feature>
<feature type="transmembrane region" description="Helical" evidence="8">
    <location>
        <begin position="7"/>
        <end position="24"/>
    </location>
</feature>
<feature type="transmembrane region" description="Helical" evidence="8">
    <location>
        <begin position="69"/>
        <end position="89"/>
    </location>
</feature>
<feature type="transmembrane region" description="Helical" evidence="8">
    <location>
        <begin position="211"/>
        <end position="230"/>
    </location>
</feature>
<dbReference type="PANTHER" id="PTHR22911">
    <property type="entry name" value="ACYL-MALONYL CONDENSING ENZYME-RELATED"/>
    <property type="match status" value="1"/>
</dbReference>
<keyword evidence="6 8" id="KW-1133">Transmembrane helix</keyword>
<evidence type="ECO:0000313" key="11">
    <source>
        <dbReference type="Proteomes" id="UP000253083"/>
    </source>
</evidence>
<organism evidence="10 11">
    <name type="scientific">Arenicella xantha</name>
    <dbReference type="NCBI Taxonomy" id="644221"/>
    <lineage>
        <taxon>Bacteria</taxon>
        <taxon>Pseudomonadati</taxon>
        <taxon>Pseudomonadota</taxon>
        <taxon>Gammaproteobacteria</taxon>
        <taxon>Arenicellales</taxon>
        <taxon>Arenicellaceae</taxon>
        <taxon>Arenicella</taxon>
    </lineage>
</organism>
<evidence type="ECO:0000256" key="1">
    <source>
        <dbReference type="ARBA" id="ARBA00004651"/>
    </source>
</evidence>
<dbReference type="NCBIfam" id="TIGR00688">
    <property type="entry name" value="rarD"/>
    <property type="match status" value="1"/>
</dbReference>
<dbReference type="PANTHER" id="PTHR22911:SF137">
    <property type="entry name" value="SOLUTE CARRIER FAMILY 35 MEMBER G2-RELATED"/>
    <property type="match status" value="1"/>
</dbReference>
<gene>
    <name evidence="10" type="ORF">DFR28_101726</name>
</gene>
<dbReference type="GO" id="GO:0005886">
    <property type="term" value="C:plasma membrane"/>
    <property type="evidence" value="ECO:0007669"/>
    <property type="project" value="UniProtKB-SubCell"/>
</dbReference>
<feature type="transmembrane region" description="Helical" evidence="8">
    <location>
        <begin position="237"/>
        <end position="257"/>
    </location>
</feature>
<feature type="transmembrane region" description="Helical" evidence="8">
    <location>
        <begin position="101"/>
        <end position="118"/>
    </location>
</feature>
<keyword evidence="11" id="KW-1185">Reference proteome</keyword>
<dbReference type="InParanoid" id="A0A395JNU9"/>
<dbReference type="SUPFAM" id="SSF103481">
    <property type="entry name" value="Multidrug resistance efflux transporter EmrE"/>
    <property type="match status" value="2"/>
</dbReference>
<feature type="transmembrane region" description="Helical" evidence="8">
    <location>
        <begin position="176"/>
        <end position="196"/>
    </location>
</feature>
<dbReference type="RefSeq" id="WP_113952922.1">
    <property type="nucleotide sequence ID" value="NZ_QNRT01000001.1"/>
</dbReference>
<dbReference type="InterPro" id="IPR037185">
    <property type="entry name" value="EmrE-like"/>
</dbReference>
<keyword evidence="5 8" id="KW-0812">Transmembrane</keyword>
<evidence type="ECO:0000256" key="5">
    <source>
        <dbReference type="ARBA" id="ARBA00022692"/>
    </source>
</evidence>
<comment type="similarity">
    <text evidence="2">Belongs to the EamA transporter family.</text>
</comment>
<accession>A0A395JNU9</accession>
<proteinExistence type="inferred from homology"/>
<keyword evidence="4" id="KW-1003">Cell membrane</keyword>
<comment type="subcellular location">
    <subcellularLocation>
        <location evidence="1">Cell membrane</location>
        <topology evidence="1">Multi-pass membrane protein</topology>
    </subcellularLocation>
</comment>
<evidence type="ECO:0000256" key="4">
    <source>
        <dbReference type="ARBA" id="ARBA00022475"/>
    </source>
</evidence>
<evidence type="ECO:0000256" key="3">
    <source>
        <dbReference type="ARBA" id="ARBA00022448"/>
    </source>
</evidence>
<dbReference type="InterPro" id="IPR000620">
    <property type="entry name" value="EamA_dom"/>
</dbReference>
<dbReference type="Proteomes" id="UP000253083">
    <property type="component" value="Unassembled WGS sequence"/>
</dbReference>
<sequence length="298" mass="33036">MNDNKGLFYAIGAYTWWGFIPIFWKQLDHVGPVEIVMHRMVWSCVMVTALIVMMGQWSEFKALFRDYKLLFRMAIASLLVSVNWGVFIWAVNTGRIVETSMGYFINPLISVVFGVLFFSERLRLTQVLAVGIAGCGVLYLIFGHGEFPLVALSLAVTFALYGVVKKSLSIPATHGLALETLLMFVPAAAYLIYVQINGAGIFGSNLATDSLLVLAGLFTLVPLLLFSAAAKMISLTALGMSQYIGPFLQLALGVLVYNEPFGSDRMIAFGLVWIALIIYSVDQLNHRRKTRRALRMLS</sequence>
<evidence type="ECO:0000313" key="10">
    <source>
        <dbReference type="EMBL" id="RBP53340.1"/>
    </source>
</evidence>
<keyword evidence="7 8" id="KW-0472">Membrane</keyword>
<dbReference type="Pfam" id="PF00892">
    <property type="entry name" value="EamA"/>
    <property type="match status" value="1"/>
</dbReference>
<feature type="transmembrane region" description="Helical" evidence="8">
    <location>
        <begin position="147"/>
        <end position="164"/>
    </location>
</feature>
<evidence type="ECO:0000256" key="6">
    <source>
        <dbReference type="ARBA" id="ARBA00022989"/>
    </source>
</evidence>
<protein>
    <submittedName>
        <fullName evidence="10">Chloramphenicol-sensitive protein RarD</fullName>
    </submittedName>
</protein>
<evidence type="ECO:0000259" key="9">
    <source>
        <dbReference type="Pfam" id="PF00892"/>
    </source>
</evidence>
<feature type="transmembrane region" description="Helical" evidence="8">
    <location>
        <begin position="36"/>
        <end position="57"/>
    </location>
</feature>
<dbReference type="AlphaFoldDB" id="A0A395JNU9"/>
<feature type="transmembrane region" description="Helical" evidence="8">
    <location>
        <begin position="263"/>
        <end position="281"/>
    </location>
</feature>
<evidence type="ECO:0000256" key="7">
    <source>
        <dbReference type="ARBA" id="ARBA00023136"/>
    </source>
</evidence>
<name>A0A395JNU9_9GAMM</name>
<dbReference type="EMBL" id="QNRT01000001">
    <property type="protein sequence ID" value="RBP53340.1"/>
    <property type="molecule type" value="Genomic_DNA"/>
</dbReference>
<evidence type="ECO:0000256" key="2">
    <source>
        <dbReference type="ARBA" id="ARBA00007362"/>
    </source>
</evidence>
<dbReference type="FunCoup" id="A0A395JNU9">
    <property type="interactions" value="107"/>
</dbReference>
<evidence type="ECO:0000256" key="8">
    <source>
        <dbReference type="SAM" id="Phobius"/>
    </source>
</evidence>
<reference evidence="10 11" key="1">
    <citation type="submission" date="2018-06" db="EMBL/GenBank/DDBJ databases">
        <title>Genomic Encyclopedia of Type Strains, Phase IV (KMG-IV): sequencing the most valuable type-strain genomes for metagenomic binning, comparative biology and taxonomic classification.</title>
        <authorList>
            <person name="Goeker M."/>
        </authorList>
    </citation>
    <scope>NUCLEOTIDE SEQUENCE [LARGE SCALE GENOMIC DNA]</scope>
    <source>
        <strain evidence="10 11">DSM 24032</strain>
    </source>
</reference>
<dbReference type="InterPro" id="IPR004626">
    <property type="entry name" value="RarD"/>
</dbReference>